<name>A0ABV0XTL2_9TELE</name>
<dbReference type="EMBL" id="JAHRIP010011821">
    <property type="protein sequence ID" value="MEQ2284764.1"/>
    <property type="molecule type" value="Genomic_DNA"/>
</dbReference>
<evidence type="ECO:0000313" key="2">
    <source>
        <dbReference type="EMBL" id="MEQ2284764.1"/>
    </source>
</evidence>
<accession>A0ABV0XTL2</accession>
<gene>
    <name evidence="2" type="ORF">AMECASPLE_024933</name>
</gene>
<keyword evidence="1" id="KW-0732">Signal</keyword>
<dbReference type="Proteomes" id="UP001469553">
    <property type="component" value="Unassembled WGS sequence"/>
</dbReference>
<organism evidence="2 3">
    <name type="scientific">Ameca splendens</name>
    <dbReference type="NCBI Taxonomy" id="208324"/>
    <lineage>
        <taxon>Eukaryota</taxon>
        <taxon>Metazoa</taxon>
        <taxon>Chordata</taxon>
        <taxon>Craniata</taxon>
        <taxon>Vertebrata</taxon>
        <taxon>Euteleostomi</taxon>
        <taxon>Actinopterygii</taxon>
        <taxon>Neopterygii</taxon>
        <taxon>Teleostei</taxon>
        <taxon>Neoteleostei</taxon>
        <taxon>Acanthomorphata</taxon>
        <taxon>Ovalentaria</taxon>
        <taxon>Atherinomorphae</taxon>
        <taxon>Cyprinodontiformes</taxon>
        <taxon>Goodeidae</taxon>
        <taxon>Ameca</taxon>
    </lineage>
</organism>
<sequence length="106" mass="11463">MLFFSLFILSFLPQLSPPSLVSAATHSHLIAFSCSPCLFSTLAPLYIFSGFVCPPLVSSVSLLPAMSCFSKNPTCKCLTLLIIKSFDSQCSSQIPVCTLIQLTHKS</sequence>
<evidence type="ECO:0000256" key="1">
    <source>
        <dbReference type="SAM" id="SignalP"/>
    </source>
</evidence>
<protein>
    <recommendedName>
        <fullName evidence="4">Secreted protein</fullName>
    </recommendedName>
</protein>
<reference evidence="2 3" key="1">
    <citation type="submission" date="2021-06" db="EMBL/GenBank/DDBJ databases">
        <authorList>
            <person name="Palmer J.M."/>
        </authorList>
    </citation>
    <scope>NUCLEOTIDE SEQUENCE [LARGE SCALE GENOMIC DNA]</scope>
    <source>
        <strain evidence="2 3">AS_MEX2019</strain>
        <tissue evidence="2">Muscle</tissue>
    </source>
</reference>
<feature type="chain" id="PRO_5045177914" description="Secreted protein" evidence="1">
    <location>
        <begin position="24"/>
        <end position="106"/>
    </location>
</feature>
<proteinExistence type="predicted"/>
<evidence type="ECO:0000313" key="3">
    <source>
        <dbReference type="Proteomes" id="UP001469553"/>
    </source>
</evidence>
<comment type="caution">
    <text evidence="2">The sequence shown here is derived from an EMBL/GenBank/DDBJ whole genome shotgun (WGS) entry which is preliminary data.</text>
</comment>
<keyword evidence="3" id="KW-1185">Reference proteome</keyword>
<evidence type="ECO:0008006" key="4">
    <source>
        <dbReference type="Google" id="ProtNLM"/>
    </source>
</evidence>
<feature type="signal peptide" evidence="1">
    <location>
        <begin position="1"/>
        <end position="23"/>
    </location>
</feature>